<organism evidence="1 2">
    <name type="scientific">Lysinibacillus irui</name>
    <dbReference type="NCBI Taxonomy" id="2998077"/>
    <lineage>
        <taxon>Bacteria</taxon>
        <taxon>Bacillati</taxon>
        <taxon>Bacillota</taxon>
        <taxon>Bacilli</taxon>
        <taxon>Bacillales</taxon>
        <taxon>Bacillaceae</taxon>
        <taxon>Lysinibacillus</taxon>
    </lineage>
</organism>
<dbReference type="Proteomes" id="UP001289615">
    <property type="component" value="Unassembled WGS sequence"/>
</dbReference>
<name>A0ABU5NHF3_9BACI</name>
<sequence length="58" mass="6965">MKFRLLEEDSLSREYPNSYDYWDENRVISNTKAEIDGLIMLILMQVYSTTSYWITSFS</sequence>
<proteinExistence type="predicted"/>
<gene>
    <name evidence="1" type="ORF">U6C28_04120</name>
</gene>
<evidence type="ECO:0000313" key="1">
    <source>
        <dbReference type="EMBL" id="MEA0975475.1"/>
    </source>
</evidence>
<comment type="caution">
    <text evidence="1">The sequence shown here is derived from an EMBL/GenBank/DDBJ whole genome shotgun (WGS) entry which is preliminary data.</text>
</comment>
<keyword evidence="2" id="KW-1185">Reference proteome</keyword>
<accession>A0ABU5NHF3</accession>
<reference evidence="1 2" key="1">
    <citation type="submission" date="2023-12" db="EMBL/GenBank/DDBJ databases">
        <title>Genome comparison identifies genes involved in endophytic behavior of Lysinibacillus irui and provides insights into its role as a plant-growth promoting bacterium.</title>
        <authorList>
            <person name="Hilario S."/>
            <person name="Matos I."/>
            <person name="Goncalves M.F.M."/>
            <person name="Pardo C.A."/>
            <person name="Santos M.J."/>
        </authorList>
    </citation>
    <scope>NUCLEOTIDE SEQUENCE [LARGE SCALE GENOMIC DNA]</scope>
    <source>
        <strain evidence="1 2">B3</strain>
    </source>
</reference>
<dbReference type="EMBL" id="JAXUIA010000002">
    <property type="protein sequence ID" value="MEA0975475.1"/>
    <property type="molecule type" value="Genomic_DNA"/>
</dbReference>
<evidence type="ECO:0000313" key="2">
    <source>
        <dbReference type="Proteomes" id="UP001289615"/>
    </source>
</evidence>
<protein>
    <submittedName>
        <fullName evidence="1">Uncharacterized protein</fullName>
    </submittedName>
</protein>
<dbReference type="RefSeq" id="WP_322610687.1">
    <property type="nucleotide sequence ID" value="NZ_JAXLNX010000005.1"/>
</dbReference>